<evidence type="ECO:0000259" key="3">
    <source>
        <dbReference type="Pfam" id="PF00296"/>
    </source>
</evidence>
<dbReference type="PANTHER" id="PTHR30137:SF8">
    <property type="entry name" value="BLR5498 PROTEIN"/>
    <property type="match status" value="1"/>
</dbReference>
<keyword evidence="2" id="KW-0503">Monooxygenase</keyword>
<dbReference type="InterPro" id="IPR011251">
    <property type="entry name" value="Luciferase-like_dom"/>
</dbReference>
<dbReference type="GO" id="GO:0005829">
    <property type="term" value="C:cytosol"/>
    <property type="evidence" value="ECO:0007669"/>
    <property type="project" value="TreeGrafter"/>
</dbReference>
<reference evidence="4" key="1">
    <citation type="submission" date="2015-10" db="EMBL/GenBank/DDBJ databases">
        <authorList>
            <person name="Gilbert D.G."/>
        </authorList>
    </citation>
    <scope>NUCLEOTIDE SEQUENCE</scope>
</reference>
<organism evidence="4">
    <name type="scientific">hydrothermal vent metagenome</name>
    <dbReference type="NCBI Taxonomy" id="652676"/>
    <lineage>
        <taxon>unclassified sequences</taxon>
        <taxon>metagenomes</taxon>
        <taxon>ecological metagenomes</taxon>
    </lineage>
</organism>
<dbReference type="InterPro" id="IPR050766">
    <property type="entry name" value="Bact_Lucif_Oxidored"/>
</dbReference>
<protein>
    <submittedName>
        <fullName evidence="4">Luciferase family protein</fullName>
    </submittedName>
</protein>
<dbReference type="GO" id="GO:0004497">
    <property type="term" value="F:monooxygenase activity"/>
    <property type="evidence" value="ECO:0007669"/>
    <property type="project" value="UniProtKB-KW"/>
</dbReference>
<dbReference type="Gene3D" id="3.20.20.30">
    <property type="entry name" value="Luciferase-like domain"/>
    <property type="match status" value="1"/>
</dbReference>
<dbReference type="GO" id="GO:0016705">
    <property type="term" value="F:oxidoreductase activity, acting on paired donors, with incorporation or reduction of molecular oxygen"/>
    <property type="evidence" value="ECO:0007669"/>
    <property type="project" value="InterPro"/>
</dbReference>
<dbReference type="EMBL" id="FAXA01000390">
    <property type="protein sequence ID" value="CUV03323.1"/>
    <property type="molecule type" value="Genomic_DNA"/>
</dbReference>
<evidence type="ECO:0000256" key="1">
    <source>
        <dbReference type="ARBA" id="ARBA00023002"/>
    </source>
</evidence>
<dbReference type="InterPro" id="IPR036661">
    <property type="entry name" value="Luciferase-like_sf"/>
</dbReference>
<accession>A0A170QAV5</accession>
<gene>
    <name evidence="4" type="ORF">MGWOODY_Clf1966</name>
</gene>
<dbReference type="Pfam" id="PF00296">
    <property type="entry name" value="Bac_luciferase"/>
    <property type="match status" value="1"/>
</dbReference>
<dbReference type="PANTHER" id="PTHR30137">
    <property type="entry name" value="LUCIFERASE-LIKE MONOOXYGENASE"/>
    <property type="match status" value="1"/>
</dbReference>
<name>A0A170QAV5_9ZZZZ</name>
<proteinExistence type="predicted"/>
<dbReference type="SUPFAM" id="SSF51679">
    <property type="entry name" value="Bacterial luciferase-like"/>
    <property type="match status" value="1"/>
</dbReference>
<keyword evidence="1" id="KW-0560">Oxidoreductase</keyword>
<evidence type="ECO:0000256" key="2">
    <source>
        <dbReference type="ARBA" id="ARBA00023033"/>
    </source>
</evidence>
<sequence>MFGSAQAGRGGPDTDSGAGFREFVERNIEAEALGYHSTFLVEHHFTGFGQVSATLNLLTWIGALTSTLRLGTAVTVLPWHNPVLLAEQIATLDLLSEGRVDAGIGKGYRLKEFEGFAMPVEEADARFEECLEVMLKAWTSDSPWSHRGKYWQYDNIVVEPPSTQKPHPQLWMGAGSPRSVKQVAQLGFNMLLGQYDSFDMIVDEIAMYKSEVESLGRTFDPLSVAVARSVNIVNSNNDYEEAMNNRMAARRRTQEHALQSSFQDTREATEAGTIYGSLEHVTKEIQTLRDVGIEYVLLNCPAGISTLRRFAKDVIPSFA</sequence>
<dbReference type="AlphaFoldDB" id="A0A170QAV5"/>
<evidence type="ECO:0000313" key="4">
    <source>
        <dbReference type="EMBL" id="CUV03323.1"/>
    </source>
</evidence>
<feature type="domain" description="Luciferase-like" evidence="3">
    <location>
        <begin position="2"/>
        <end position="293"/>
    </location>
</feature>